<name>A0ABY2TJ12_9BACT</name>
<keyword evidence="3" id="KW-1185">Reference proteome</keyword>
<evidence type="ECO:0000313" key="2">
    <source>
        <dbReference type="EMBL" id="TKX34096.1"/>
    </source>
</evidence>
<gene>
    <name evidence="2" type="ORF">CQA75_04150</name>
</gene>
<proteinExistence type="predicted"/>
<feature type="transmembrane region" description="Helical" evidence="1">
    <location>
        <begin position="21"/>
        <end position="41"/>
    </location>
</feature>
<keyword evidence="1" id="KW-0812">Transmembrane</keyword>
<organism evidence="2 3">
    <name type="scientific">Campylobacter taeniopygiae</name>
    <dbReference type="NCBI Taxonomy" id="2510188"/>
    <lineage>
        <taxon>Bacteria</taxon>
        <taxon>Pseudomonadati</taxon>
        <taxon>Campylobacterota</taxon>
        <taxon>Epsilonproteobacteria</taxon>
        <taxon>Campylobacterales</taxon>
        <taxon>Campylobacteraceae</taxon>
        <taxon>Campylobacter</taxon>
    </lineage>
</organism>
<sequence length="73" mass="8736">MNYKTRCKQKKYWRKKQRLKILKSGIVLVILSTIALFDTLFNIKITGDMLRECEYVDDIISLAGDMYRRINYV</sequence>
<accession>A0ABY2TJ12</accession>
<keyword evidence="1" id="KW-0472">Membrane</keyword>
<dbReference type="EMBL" id="NXLY01000006">
    <property type="protein sequence ID" value="TKX34096.1"/>
    <property type="molecule type" value="Genomic_DNA"/>
</dbReference>
<keyword evidence="1" id="KW-1133">Transmembrane helix</keyword>
<comment type="caution">
    <text evidence="2">The sequence shown here is derived from an EMBL/GenBank/DDBJ whole genome shotgun (WGS) entry which is preliminary data.</text>
</comment>
<evidence type="ECO:0000313" key="3">
    <source>
        <dbReference type="Proteomes" id="UP000309584"/>
    </source>
</evidence>
<protein>
    <submittedName>
        <fullName evidence="2">Uncharacterized protein</fullName>
    </submittedName>
</protein>
<dbReference type="Proteomes" id="UP000309584">
    <property type="component" value="Unassembled WGS sequence"/>
</dbReference>
<reference evidence="2 3" key="1">
    <citation type="submission" date="2018-05" db="EMBL/GenBank/DDBJ databases">
        <title>Novel Campyloabacter and Helicobacter Species and Strains.</title>
        <authorList>
            <person name="Mannion A.J."/>
            <person name="Shen Z."/>
            <person name="Fox J.G."/>
        </authorList>
    </citation>
    <scope>NUCLEOTIDE SEQUENCE [LARGE SCALE GENOMIC DNA]</scope>
    <source>
        <strain evidence="3">MIT10-5678</strain>
    </source>
</reference>
<evidence type="ECO:0000256" key="1">
    <source>
        <dbReference type="SAM" id="Phobius"/>
    </source>
</evidence>